<evidence type="ECO:0000256" key="1">
    <source>
        <dbReference type="ARBA" id="ARBA00022679"/>
    </source>
</evidence>
<dbReference type="EC" id="2.7.7.33" evidence="5"/>
<keyword evidence="3" id="KW-0460">Magnesium</keyword>
<dbReference type="InterPro" id="IPR025877">
    <property type="entry name" value="MobA-like_NTP_Trfase"/>
</dbReference>
<dbReference type="AlphaFoldDB" id="A0A238KEB6"/>
<dbReference type="GO" id="GO:0047343">
    <property type="term" value="F:glucose-1-phosphate cytidylyltransferase activity"/>
    <property type="evidence" value="ECO:0007669"/>
    <property type="project" value="UniProtKB-EC"/>
</dbReference>
<evidence type="ECO:0000259" key="4">
    <source>
        <dbReference type="Pfam" id="PF12804"/>
    </source>
</evidence>
<accession>A0A238KEB6</accession>
<keyword evidence="6" id="KW-1185">Reference proteome</keyword>
<dbReference type="Pfam" id="PF12804">
    <property type="entry name" value="NTP_transf_3"/>
    <property type="match status" value="1"/>
</dbReference>
<organism evidence="5 6">
    <name type="scientific">Octadecabacter ascidiaceicola</name>
    <dbReference type="NCBI Taxonomy" id="1655543"/>
    <lineage>
        <taxon>Bacteria</taxon>
        <taxon>Pseudomonadati</taxon>
        <taxon>Pseudomonadota</taxon>
        <taxon>Alphaproteobacteria</taxon>
        <taxon>Rhodobacterales</taxon>
        <taxon>Roseobacteraceae</taxon>
        <taxon>Octadecabacter</taxon>
    </lineage>
</organism>
<dbReference type="Proteomes" id="UP000203464">
    <property type="component" value="Unassembled WGS sequence"/>
</dbReference>
<dbReference type="InterPro" id="IPR050065">
    <property type="entry name" value="GlmU-like"/>
</dbReference>
<keyword evidence="1 5" id="KW-0808">Transferase</keyword>
<dbReference type="RefSeq" id="WP_281253625.1">
    <property type="nucleotide sequence ID" value="NZ_FXYD01000004.1"/>
</dbReference>
<evidence type="ECO:0000256" key="3">
    <source>
        <dbReference type="ARBA" id="ARBA00022842"/>
    </source>
</evidence>
<dbReference type="SUPFAM" id="SSF53448">
    <property type="entry name" value="Nucleotide-diphospho-sugar transferases"/>
    <property type="match status" value="1"/>
</dbReference>
<dbReference type="PANTHER" id="PTHR43584">
    <property type="entry name" value="NUCLEOTIDYL TRANSFERASE"/>
    <property type="match status" value="1"/>
</dbReference>
<dbReference type="PANTHER" id="PTHR43584:SF8">
    <property type="entry name" value="N-ACETYLMURAMATE ALPHA-1-PHOSPHATE URIDYLYLTRANSFERASE"/>
    <property type="match status" value="1"/>
</dbReference>
<proteinExistence type="predicted"/>
<evidence type="ECO:0000313" key="6">
    <source>
        <dbReference type="Proteomes" id="UP000203464"/>
    </source>
</evidence>
<gene>
    <name evidence="5" type="primary">rfbF</name>
    <name evidence="5" type="ORF">OCA8868_02420</name>
</gene>
<dbReference type="EMBL" id="FXYD01000004">
    <property type="protein sequence ID" value="SMX41163.1"/>
    <property type="molecule type" value="Genomic_DNA"/>
</dbReference>
<dbReference type="InterPro" id="IPR029044">
    <property type="entry name" value="Nucleotide-diphossugar_trans"/>
</dbReference>
<evidence type="ECO:0000313" key="5">
    <source>
        <dbReference type="EMBL" id="SMX41163.1"/>
    </source>
</evidence>
<dbReference type="Gene3D" id="3.90.550.10">
    <property type="entry name" value="Spore Coat Polysaccharide Biosynthesis Protein SpsA, Chain A"/>
    <property type="match status" value="1"/>
</dbReference>
<keyword evidence="2 5" id="KW-0548">Nucleotidyltransferase</keyword>
<protein>
    <submittedName>
        <fullName evidence="5">Glucose-1-phosphate cytidylyltransferase</fullName>
        <ecNumber evidence="5">2.7.7.33</ecNumber>
    </submittedName>
</protein>
<evidence type="ECO:0000256" key="2">
    <source>
        <dbReference type="ARBA" id="ARBA00022695"/>
    </source>
</evidence>
<reference evidence="6" key="1">
    <citation type="submission" date="2017-05" db="EMBL/GenBank/DDBJ databases">
        <authorList>
            <person name="Rodrigo-Torres L."/>
            <person name="Arahal R. D."/>
            <person name="Lucena T."/>
        </authorList>
    </citation>
    <scope>NUCLEOTIDE SEQUENCE [LARGE SCALE GENOMIC DNA]</scope>
    <source>
        <strain evidence="6">CECT 8868</strain>
    </source>
</reference>
<sequence length="228" mass="24749">MPEHPSTILLFAAGLGTRMSPLTNTRPKPLVEVAGKPLLDHALAQCEGMKAVVNAHYFADQIYEHLEGTDVLVSDESDQLLETGGGLKRALPLLDSNPVFTMNTDAVWRGANPIRPLKNAWRPEKMDALLLMIPTEQAVGHTGSGDFDIDDKGRLSRGSDYVYSGVQIICTDGLAAVSENAFSMWTLWDGMLANGKMYGTVYDGQWCDVGRPDSIPIAETMLAGNNNV</sequence>
<name>A0A238KEB6_9RHOB</name>
<feature type="domain" description="MobA-like NTP transferase" evidence="4">
    <location>
        <begin position="9"/>
        <end position="130"/>
    </location>
</feature>
<dbReference type="CDD" id="cd06422">
    <property type="entry name" value="NTP_transferase_like_1"/>
    <property type="match status" value="1"/>
</dbReference>